<sequence length="69" mass="6857">MASTPDAGACACRRPTARRVVVSHVTMTPSASPVSSARAPRRASNDAHCASVACARKTTGSGGGLGGME</sequence>
<dbReference type="EMBL" id="CP000586">
    <property type="protein sequence ID" value="ABO96517.1"/>
    <property type="molecule type" value="Genomic_DNA"/>
</dbReference>
<evidence type="ECO:0000313" key="1">
    <source>
        <dbReference type="EMBL" id="ABO96517.1"/>
    </source>
</evidence>
<dbReference type="RefSeq" id="XP_001418224.1">
    <property type="nucleotide sequence ID" value="XM_001418187.1"/>
</dbReference>
<gene>
    <name evidence="1" type="ORF">OSTLU_32152</name>
</gene>
<evidence type="ECO:0000313" key="2">
    <source>
        <dbReference type="Proteomes" id="UP000001568"/>
    </source>
</evidence>
<reference evidence="1 2" key="1">
    <citation type="journal article" date="2007" name="Proc. Natl. Acad. Sci. U.S.A.">
        <title>The tiny eukaryote Ostreococcus provides genomic insights into the paradox of plankton speciation.</title>
        <authorList>
            <person name="Palenik B."/>
            <person name="Grimwood J."/>
            <person name="Aerts A."/>
            <person name="Rouze P."/>
            <person name="Salamov A."/>
            <person name="Putnam N."/>
            <person name="Dupont C."/>
            <person name="Jorgensen R."/>
            <person name="Derelle E."/>
            <person name="Rombauts S."/>
            <person name="Zhou K."/>
            <person name="Otillar R."/>
            <person name="Merchant S.S."/>
            <person name="Podell S."/>
            <person name="Gaasterland T."/>
            <person name="Napoli C."/>
            <person name="Gendler K."/>
            <person name="Manuell A."/>
            <person name="Tai V."/>
            <person name="Vallon O."/>
            <person name="Piganeau G."/>
            <person name="Jancek S."/>
            <person name="Heijde M."/>
            <person name="Jabbari K."/>
            <person name="Bowler C."/>
            <person name="Lohr M."/>
            <person name="Robbens S."/>
            <person name="Werner G."/>
            <person name="Dubchak I."/>
            <person name="Pazour G.J."/>
            <person name="Ren Q."/>
            <person name="Paulsen I."/>
            <person name="Delwiche C."/>
            <person name="Schmutz J."/>
            <person name="Rokhsar D."/>
            <person name="Van de Peer Y."/>
            <person name="Moreau H."/>
            <person name="Grigoriev I.V."/>
        </authorList>
    </citation>
    <scope>NUCLEOTIDE SEQUENCE [LARGE SCALE GENOMIC DNA]</scope>
    <source>
        <strain evidence="1 2">CCE9901</strain>
    </source>
</reference>
<dbReference type="GeneID" id="5002405"/>
<proteinExistence type="predicted"/>
<dbReference type="AlphaFoldDB" id="A4RYU7"/>
<keyword evidence="2" id="KW-1185">Reference proteome</keyword>
<name>A4RYU7_OSTLU</name>
<organism evidence="1 2">
    <name type="scientific">Ostreococcus lucimarinus (strain CCE9901)</name>
    <dbReference type="NCBI Taxonomy" id="436017"/>
    <lineage>
        <taxon>Eukaryota</taxon>
        <taxon>Viridiplantae</taxon>
        <taxon>Chlorophyta</taxon>
        <taxon>Mamiellophyceae</taxon>
        <taxon>Mamiellales</taxon>
        <taxon>Bathycoccaceae</taxon>
        <taxon>Ostreococcus</taxon>
    </lineage>
</organism>
<protein>
    <submittedName>
        <fullName evidence="1">Uncharacterized protein</fullName>
    </submittedName>
</protein>
<accession>A4RYU7</accession>
<dbReference type="Proteomes" id="UP000001568">
    <property type="component" value="Chromosome 6"/>
</dbReference>
<dbReference type="HOGENOM" id="CLU_2780398_0_0_1"/>
<dbReference type="Gramene" id="ABO96517">
    <property type="protein sequence ID" value="ABO96517"/>
    <property type="gene ID" value="OSTLU_32152"/>
</dbReference>
<dbReference type="KEGG" id="olu:OSTLU_32152"/>